<evidence type="ECO:0000256" key="1">
    <source>
        <dbReference type="SAM" id="MobiDB-lite"/>
    </source>
</evidence>
<comment type="caution">
    <text evidence="2">The sequence shown here is derived from an EMBL/GenBank/DDBJ whole genome shotgun (WGS) entry which is preliminary data.</text>
</comment>
<feature type="region of interest" description="Disordered" evidence="1">
    <location>
        <begin position="19"/>
        <end position="81"/>
    </location>
</feature>
<sequence>MNVTVTATITTSANVTATTATSVPSLSSTDDTTPTLEAAPVETMSSVEADQSAEITPIGGGNSSTGNSGSQTNGVGRLGEQ</sequence>
<dbReference type="EMBL" id="JAAAIM010000684">
    <property type="protein sequence ID" value="KAG0285265.1"/>
    <property type="molecule type" value="Genomic_DNA"/>
</dbReference>
<proteinExistence type="predicted"/>
<dbReference type="Proteomes" id="UP001194696">
    <property type="component" value="Unassembled WGS sequence"/>
</dbReference>
<accession>A0ABQ7JV03</accession>
<evidence type="ECO:0000313" key="3">
    <source>
        <dbReference type="Proteomes" id="UP001194696"/>
    </source>
</evidence>
<feature type="compositionally biased region" description="Low complexity" evidence="1">
    <location>
        <begin position="64"/>
        <end position="75"/>
    </location>
</feature>
<organism evidence="2 3">
    <name type="scientific">Linnemannia gamsii</name>
    <dbReference type="NCBI Taxonomy" id="64522"/>
    <lineage>
        <taxon>Eukaryota</taxon>
        <taxon>Fungi</taxon>
        <taxon>Fungi incertae sedis</taxon>
        <taxon>Mucoromycota</taxon>
        <taxon>Mortierellomycotina</taxon>
        <taxon>Mortierellomycetes</taxon>
        <taxon>Mortierellales</taxon>
        <taxon>Mortierellaceae</taxon>
        <taxon>Linnemannia</taxon>
    </lineage>
</organism>
<evidence type="ECO:0000313" key="2">
    <source>
        <dbReference type="EMBL" id="KAG0285265.1"/>
    </source>
</evidence>
<gene>
    <name evidence="2" type="ORF">BGZ96_010445</name>
</gene>
<name>A0ABQ7JV03_9FUNG</name>
<reference evidence="2 3" key="1">
    <citation type="journal article" date="2020" name="Fungal Divers.">
        <title>Resolving the Mortierellaceae phylogeny through synthesis of multi-gene phylogenetics and phylogenomics.</title>
        <authorList>
            <person name="Vandepol N."/>
            <person name="Liber J."/>
            <person name="Desiro A."/>
            <person name="Na H."/>
            <person name="Kennedy M."/>
            <person name="Barry K."/>
            <person name="Grigoriev I.V."/>
            <person name="Miller A.N."/>
            <person name="O'Donnell K."/>
            <person name="Stajich J.E."/>
            <person name="Bonito G."/>
        </authorList>
    </citation>
    <scope>NUCLEOTIDE SEQUENCE [LARGE SCALE GENOMIC DNA]</scope>
    <source>
        <strain evidence="2 3">AD045</strain>
    </source>
</reference>
<feature type="compositionally biased region" description="Low complexity" evidence="1">
    <location>
        <begin position="19"/>
        <end position="36"/>
    </location>
</feature>
<keyword evidence="3" id="KW-1185">Reference proteome</keyword>
<protein>
    <submittedName>
        <fullName evidence="2">Uncharacterized protein</fullName>
    </submittedName>
</protein>